<accession>A0ABM6TFK0</accession>
<evidence type="ECO:0000313" key="1">
    <source>
        <dbReference type="EMBL" id="AVQ01845.1"/>
    </source>
</evidence>
<proteinExistence type="predicted"/>
<gene>
    <name evidence="1" type="ORF">B7G68_08295</name>
</gene>
<keyword evidence="2" id="KW-1185">Reference proteome</keyword>
<protein>
    <submittedName>
        <fullName evidence="1">Protein-L-isoaspartate O-methyltransferase</fullName>
    </submittedName>
</protein>
<dbReference type="EMBL" id="CP027850">
    <property type="protein sequence ID" value="AVQ01845.1"/>
    <property type="molecule type" value="Genomic_DNA"/>
</dbReference>
<evidence type="ECO:0000313" key="2">
    <source>
        <dbReference type="Proteomes" id="UP000240527"/>
    </source>
</evidence>
<dbReference type="Proteomes" id="UP000240527">
    <property type="component" value="Chromosome"/>
</dbReference>
<dbReference type="RefSeq" id="WP_013078757.1">
    <property type="nucleotide sequence ID" value="NZ_CP027850.1"/>
</dbReference>
<sequence>MSTDFAAARLNMVESQIRTADVTDLPLQDALRVTPREAVVPAAKAYLAYADTDIEYAPGRWLLRPREVGKLLQNLKPREGEKALAIAAPYAAAVLENMGLSVTRLEGDDLKAVPGADYDVIICEGAVAAAPKAWQDALAIGGRLGVVERTGPVGRAIIYLRAEDGVGRRQAFDASPPILAGFEVEVGFSF</sequence>
<organism evidence="1 2">
    <name type="scientific">Caulobacter segnis</name>
    <dbReference type="NCBI Taxonomy" id="88688"/>
    <lineage>
        <taxon>Bacteria</taxon>
        <taxon>Pseudomonadati</taxon>
        <taxon>Pseudomonadota</taxon>
        <taxon>Alphaproteobacteria</taxon>
        <taxon>Caulobacterales</taxon>
        <taxon>Caulobacteraceae</taxon>
        <taxon>Caulobacter</taxon>
    </lineage>
</organism>
<dbReference type="Gene3D" id="3.40.50.150">
    <property type="entry name" value="Vaccinia Virus protein VP39"/>
    <property type="match status" value="2"/>
</dbReference>
<dbReference type="InterPro" id="IPR029063">
    <property type="entry name" value="SAM-dependent_MTases_sf"/>
</dbReference>
<name>A0ABM6TFK0_9CAUL</name>
<reference evidence="1 2" key="1">
    <citation type="journal article" date="2015" name="Biotechnol. Bioeng.">
        <title>Genome sequence and phenotypic characterization of Caulobacter segnis.</title>
        <authorList>
            <person name="Patel S."/>
            <person name="Fletcher B."/>
            <person name="Scott D.C."/>
            <person name="Ely B."/>
        </authorList>
    </citation>
    <scope>NUCLEOTIDE SEQUENCE [LARGE SCALE GENOMIC DNA]</scope>
    <source>
        <strain evidence="1 2">TK0059</strain>
    </source>
</reference>
<dbReference type="SUPFAM" id="SSF53335">
    <property type="entry name" value="S-adenosyl-L-methionine-dependent methyltransferases"/>
    <property type="match status" value="1"/>
</dbReference>